<dbReference type="STRING" id="7395.A0A1A9UJW3"/>
<evidence type="ECO:0000259" key="5">
    <source>
        <dbReference type="SMART" id="SM00128"/>
    </source>
</evidence>
<evidence type="ECO:0000313" key="7">
    <source>
        <dbReference type="Proteomes" id="UP000078200"/>
    </source>
</evidence>
<organism evidence="6 7">
    <name type="scientific">Glossina austeni</name>
    <name type="common">Savannah tsetse fly</name>
    <dbReference type="NCBI Taxonomy" id="7395"/>
    <lineage>
        <taxon>Eukaryota</taxon>
        <taxon>Metazoa</taxon>
        <taxon>Ecdysozoa</taxon>
        <taxon>Arthropoda</taxon>
        <taxon>Hexapoda</taxon>
        <taxon>Insecta</taxon>
        <taxon>Pterygota</taxon>
        <taxon>Neoptera</taxon>
        <taxon>Endopterygota</taxon>
        <taxon>Diptera</taxon>
        <taxon>Brachycera</taxon>
        <taxon>Muscomorpha</taxon>
        <taxon>Hippoboscoidea</taxon>
        <taxon>Glossinidae</taxon>
        <taxon>Glossina</taxon>
    </lineage>
</organism>
<feature type="region of interest" description="Disordered" evidence="4">
    <location>
        <begin position="507"/>
        <end position="546"/>
    </location>
</feature>
<dbReference type="InterPro" id="IPR000300">
    <property type="entry name" value="IPPc"/>
</dbReference>
<dbReference type="SUPFAM" id="SSF56219">
    <property type="entry name" value="DNase I-like"/>
    <property type="match status" value="1"/>
</dbReference>
<evidence type="ECO:0000256" key="3">
    <source>
        <dbReference type="ARBA" id="ARBA00023599"/>
    </source>
</evidence>
<dbReference type="VEuPathDB" id="VectorBase:GAUT007205"/>
<proteinExistence type="inferred from homology"/>
<dbReference type="PANTHER" id="PTHR12997:SF2">
    <property type="entry name" value="INOSITOL POLYPHOSPHATE-5-PHOSPHATASE A"/>
    <property type="match status" value="1"/>
</dbReference>
<comment type="similarity">
    <text evidence="3">Belongs to the inositol 1,4,5-trisphosphate 5-phosphatase type I family.</text>
</comment>
<evidence type="ECO:0000256" key="4">
    <source>
        <dbReference type="SAM" id="MobiDB-lite"/>
    </source>
</evidence>
<dbReference type="EC" id="3.1.3.56" evidence="1"/>
<accession>A0A1A9UJW3</accession>
<keyword evidence="2" id="KW-0378">Hydrolase</keyword>
<dbReference type="InterPro" id="IPR036691">
    <property type="entry name" value="Endo/exonu/phosph_ase_sf"/>
</dbReference>
<sequence length="667" mass="75791">METSLSYSTADSDDGILLVLVTANVGSLFEDPSRLLRPWLIAFLKKVSHLQMQFLALHLQEVGGKTYEKSMEYVQEFIKSLCEAPELEDFEYIRIYMDEDFKSAEHFTCKWSRKGFMRTRWEVNNTVFDLVNIHLFHDASNLAACEEYPSVYCKTRRRALVHTLERFHLDEKNGLVPFFVFGDFNFRCDTEGVIKELTGNLTAHRVHGLQNDCTKVHYRNSLGDNILTLKKFDRELEPLREFLEEFPIDFPPSYPYEEDPEMPMDYMSTRCPSWCDRILMSPQARRIIDEEFSPNIYNIIGENVCMGDHKPIYLNIRLKPNQGTYRCCNCNISNANNNKSTSHNNPAVTTAQSDQQYDNDDDVVFCLYNSKIFTDELTEYNRLSEMSMRSSTKIDNQFGLYSGIASTAGEFSRLQNLIHDGRLNASKWPPKVSINVIDSDNIHVCMCSQILGNDTVDGTICPECQNIIKKQPIEHRCRLISKRLLLSNNIIVNRIDTQHLNTYLDRSAKGQDPYTPESAESHSPVHELSSSSTTTTASSNGRSLTVDGTISTDKVVHSYNSSLLPNAAIVNVPNKHKPVEFSHAHESNAVVSEKQHRGVVSPGQLKLRLEDLQKKTLKQNIEMRSNSNSGGTAGNGDVEDVDEICQANAAIETHHTNNCLPRCCNIH</sequence>
<dbReference type="AlphaFoldDB" id="A0A1A9UJW3"/>
<evidence type="ECO:0000256" key="2">
    <source>
        <dbReference type="ARBA" id="ARBA00022801"/>
    </source>
</evidence>
<dbReference type="GO" id="GO:0004445">
    <property type="term" value="F:inositol-polyphosphate 5-phosphatase activity"/>
    <property type="evidence" value="ECO:0007669"/>
    <property type="project" value="UniProtKB-EC"/>
</dbReference>
<keyword evidence="7" id="KW-1185">Reference proteome</keyword>
<dbReference type="EnsemblMetazoa" id="GAUT007205-RA">
    <property type="protein sequence ID" value="GAUT007205-PA"/>
    <property type="gene ID" value="GAUT007205"/>
</dbReference>
<dbReference type="Pfam" id="PF22669">
    <property type="entry name" value="Exo_endo_phos2"/>
    <property type="match status" value="1"/>
</dbReference>
<feature type="domain" description="Inositol polyphosphate-related phosphatase" evidence="5">
    <location>
        <begin position="14"/>
        <end position="324"/>
    </location>
</feature>
<dbReference type="Gene3D" id="3.60.10.10">
    <property type="entry name" value="Endonuclease/exonuclease/phosphatase"/>
    <property type="match status" value="1"/>
</dbReference>
<protein>
    <recommendedName>
        <fullName evidence="1">inositol-polyphosphate 5-phosphatase</fullName>
        <ecNumber evidence="1">3.1.3.56</ecNumber>
    </recommendedName>
</protein>
<evidence type="ECO:0000313" key="6">
    <source>
        <dbReference type="EnsemblMetazoa" id="GAUT007205-PA"/>
    </source>
</evidence>
<dbReference type="GO" id="GO:0046856">
    <property type="term" value="P:phosphatidylinositol dephosphorylation"/>
    <property type="evidence" value="ECO:0007669"/>
    <property type="project" value="InterPro"/>
</dbReference>
<dbReference type="Proteomes" id="UP000078200">
    <property type="component" value="Unassembled WGS sequence"/>
</dbReference>
<dbReference type="SMART" id="SM00128">
    <property type="entry name" value="IPPc"/>
    <property type="match status" value="1"/>
</dbReference>
<reference evidence="6" key="1">
    <citation type="submission" date="2020-05" db="UniProtKB">
        <authorList>
            <consortium name="EnsemblMetazoa"/>
        </authorList>
    </citation>
    <scope>IDENTIFICATION</scope>
    <source>
        <strain evidence="6">TTRI</strain>
    </source>
</reference>
<feature type="compositionally biased region" description="Low complexity" evidence="4">
    <location>
        <begin position="526"/>
        <end position="539"/>
    </location>
</feature>
<dbReference type="PANTHER" id="PTHR12997">
    <property type="entry name" value="TYPE I INOSITOL-1,4,5-TRISPHOSPHATE 5-PHOSPHATASE"/>
    <property type="match status" value="1"/>
</dbReference>
<dbReference type="InterPro" id="IPR039737">
    <property type="entry name" value="INPP5A"/>
</dbReference>
<name>A0A1A9UJW3_GLOAU</name>
<evidence type="ECO:0000256" key="1">
    <source>
        <dbReference type="ARBA" id="ARBA00012997"/>
    </source>
</evidence>